<feature type="coiled-coil region" evidence="12">
    <location>
        <begin position="257"/>
        <end position="304"/>
    </location>
</feature>
<evidence type="ECO:0000256" key="5">
    <source>
        <dbReference type="ARBA" id="ARBA00022741"/>
    </source>
</evidence>
<feature type="coiled-coil region" evidence="12">
    <location>
        <begin position="436"/>
        <end position="498"/>
    </location>
</feature>
<organism evidence="15 16">
    <name type="scientific">Sphaeroforma arctica JP610</name>
    <dbReference type="NCBI Taxonomy" id="667725"/>
    <lineage>
        <taxon>Eukaryota</taxon>
        <taxon>Ichthyosporea</taxon>
        <taxon>Ichthyophonida</taxon>
        <taxon>Sphaeroforma</taxon>
    </lineage>
</organism>
<keyword evidence="8 12" id="KW-0175">Coiled coil</keyword>
<dbReference type="OrthoDB" id="10072614at2759"/>
<comment type="similarity">
    <text evidence="3">Belongs to the SMC family. SMC6 subfamily.</text>
</comment>
<evidence type="ECO:0000256" key="12">
    <source>
        <dbReference type="SAM" id="Coils"/>
    </source>
</evidence>
<evidence type="ECO:0000256" key="6">
    <source>
        <dbReference type="ARBA" id="ARBA00022763"/>
    </source>
</evidence>
<evidence type="ECO:0000256" key="3">
    <source>
        <dbReference type="ARBA" id="ARBA00006793"/>
    </source>
</evidence>
<gene>
    <name evidence="15" type="ORF">SARC_05867</name>
</gene>
<keyword evidence="5" id="KW-0547">Nucleotide-binding</keyword>
<dbReference type="STRING" id="667725.A0A0L0FYC0"/>
<keyword evidence="10" id="KW-0234">DNA repair</keyword>
<evidence type="ECO:0000256" key="2">
    <source>
        <dbReference type="ARBA" id="ARBA00004286"/>
    </source>
</evidence>
<comment type="subcellular location">
    <subcellularLocation>
        <location evidence="2">Chromosome</location>
    </subcellularLocation>
    <subcellularLocation>
        <location evidence="1">Nucleus</location>
    </subcellularLocation>
</comment>
<keyword evidence="9" id="KW-0233">DNA recombination</keyword>
<feature type="coiled-coil region" evidence="12">
    <location>
        <begin position="693"/>
        <end position="727"/>
    </location>
</feature>
<dbReference type="GO" id="GO:0003684">
    <property type="term" value="F:damaged DNA binding"/>
    <property type="evidence" value="ECO:0007669"/>
    <property type="project" value="TreeGrafter"/>
</dbReference>
<feature type="coiled-coil region" evidence="12">
    <location>
        <begin position="765"/>
        <end position="876"/>
    </location>
</feature>
<evidence type="ECO:0000259" key="14">
    <source>
        <dbReference type="Pfam" id="PF02463"/>
    </source>
</evidence>
<dbReference type="GO" id="GO:0000724">
    <property type="term" value="P:double-strand break repair via homologous recombination"/>
    <property type="evidence" value="ECO:0007669"/>
    <property type="project" value="TreeGrafter"/>
</dbReference>
<keyword evidence="4" id="KW-0158">Chromosome</keyword>
<dbReference type="InterPro" id="IPR003395">
    <property type="entry name" value="RecF/RecN/SMC_N"/>
</dbReference>
<dbReference type="GO" id="GO:0030915">
    <property type="term" value="C:Smc5-Smc6 complex"/>
    <property type="evidence" value="ECO:0007669"/>
    <property type="project" value="TreeGrafter"/>
</dbReference>
<feature type="region of interest" description="Disordered" evidence="13">
    <location>
        <begin position="1"/>
        <end position="64"/>
    </location>
</feature>
<accession>A0A0L0FYC0</accession>
<name>A0A0L0FYC0_9EUKA</name>
<keyword evidence="16" id="KW-1185">Reference proteome</keyword>
<dbReference type="Pfam" id="PF02463">
    <property type="entry name" value="SMC_N"/>
    <property type="match status" value="1"/>
</dbReference>
<keyword evidence="7" id="KW-0067">ATP-binding</keyword>
<dbReference type="AlphaFoldDB" id="A0A0L0FYC0"/>
<keyword evidence="6" id="KW-0227">DNA damage</keyword>
<protein>
    <recommendedName>
        <fullName evidence="14">RecF/RecN/SMC N-terminal domain-containing protein</fullName>
    </recommendedName>
</protein>
<evidence type="ECO:0000256" key="4">
    <source>
        <dbReference type="ARBA" id="ARBA00022454"/>
    </source>
</evidence>
<sequence length="1117" mass="128144">MAPGRRAPDVKDQISKRRRKNDYSLEEEAEDSGESDSGSGSGEDDDSSDEEGNDGDDGDDDKIHRQNMDQAEAGIIGKITMKNFMCHEYLEVPFGACINFITGGNGSGKSTTLTALSICLGASAKSTNRGKNLKEHIMWGKQKCTIIVELTNAGEDAFKNEIYGDIIIVERTISQNSASGYKLKSSDGKEVSRKRDDLQEILDFFTIQIDNPVQILTQDNSKEFLSKDDPVEKYNFFYKATSLMQLANDYSKIKETVNSLEISGEEAKHTYDRAKKELKRAEEKVKAATELRKKQDEIARLTDEWAWANHIEVKTEYATVEKYISELQDTIPEKQALLGQCEKKKTTLQKQKKKRFDVANVLAGQRDEMLQRNPQIIAQQKENKKKLRALHADAANIESEINVMKSDQVNYGKEIEKVRQRMHQIKPERDPVDHIIAEKLDQVNQIKQEAANTKEKMESLRYDTRDVESKLESLTGQRMQLDNQRIKVKNEMRNLKGALKDNVEVWGEGISQLIRLIDKNTKFFEKRPVGPLGAFVAVKESEYNIALEASMGKNMSTFLINSHRDAHVMNQLINKVYTAQRFRGKKKPPLMIAKFADYRYNTNTTRAKCSYPTIMDLIEVENTQAFNGLLELSRIEQTIICPSRQEAQIAARHNYKNVKDVLDISGAQITDDSYMSNYKPQPPRFQMDVAGSIVECENEMQRLNAQVQTVDEQINVLKRDLQGLSQNGKHYNTLLRKYNIQIRDSQMDLEGLYSQKQEMEKPEEEEQFEQIIESYEIKIGELNADITVQKERLEEIREKYHIQAEANKVTTAKVARMQDEDREIKQRVDAAIEEVRELGQQIDKIHAEAEQHKHSIAEIEAKIAEMRVEAEQLHKHVVASYEQAKAACPEELTPNDEASVLETMLLGKKKSLDRMERDQGRVEDIEKALVDARKRHDGIVQSFKEGKRLSKMLSYMLQQRMEKFASFKASLKARVKLRFTHLLGQQKFRGQVHINHHKKLLHIKVEPKATENEKTRETKTLSGGERSFSLVCFLIAVWDAMDCPFRALDEFDVFMDMANRKLSMELLEQVAMQMKNRQFIFITPQTMQGQKQGKYKRITRIAPPARGQARLNFPTTA</sequence>
<evidence type="ECO:0000256" key="7">
    <source>
        <dbReference type="ARBA" id="ARBA00022840"/>
    </source>
</evidence>
<reference evidence="15 16" key="1">
    <citation type="submission" date="2011-02" db="EMBL/GenBank/DDBJ databases">
        <title>The Genome Sequence of Sphaeroforma arctica JP610.</title>
        <authorList>
            <consortium name="The Broad Institute Genome Sequencing Platform"/>
            <person name="Russ C."/>
            <person name="Cuomo C."/>
            <person name="Young S.K."/>
            <person name="Zeng Q."/>
            <person name="Gargeya S."/>
            <person name="Alvarado L."/>
            <person name="Berlin A."/>
            <person name="Chapman S.B."/>
            <person name="Chen Z."/>
            <person name="Freedman E."/>
            <person name="Gellesch M."/>
            <person name="Goldberg J."/>
            <person name="Griggs A."/>
            <person name="Gujja S."/>
            <person name="Heilman E."/>
            <person name="Heiman D."/>
            <person name="Howarth C."/>
            <person name="Mehta T."/>
            <person name="Neiman D."/>
            <person name="Pearson M."/>
            <person name="Roberts A."/>
            <person name="Saif S."/>
            <person name="Shea T."/>
            <person name="Shenoy N."/>
            <person name="Sisk P."/>
            <person name="Stolte C."/>
            <person name="Sykes S."/>
            <person name="White J."/>
            <person name="Yandava C."/>
            <person name="Burger G."/>
            <person name="Gray M.W."/>
            <person name="Holland P.W.H."/>
            <person name="King N."/>
            <person name="Lang F.B.F."/>
            <person name="Roger A.J."/>
            <person name="Ruiz-Trillo I."/>
            <person name="Haas B."/>
            <person name="Nusbaum C."/>
            <person name="Birren B."/>
        </authorList>
    </citation>
    <scope>NUCLEOTIDE SEQUENCE [LARGE SCALE GENOMIC DNA]</scope>
    <source>
        <strain evidence="15 16">JP610</strain>
    </source>
</reference>
<feature type="domain" description="RecF/RecN/SMC N-terminal" evidence="14">
    <location>
        <begin position="76"/>
        <end position="1098"/>
    </location>
</feature>
<dbReference type="Gene3D" id="3.40.50.300">
    <property type="entry name" value="P-loop containing nucleotide triphosphate hydrolases"/>
    <property type="match status" value="2"/>
</dbReference>
<evidence type="ECO:0000256" key="11">
    <source>
        <dbReference type="ARBA" id="ARBA00023242"/>
    </source>
</evidence>
<evidence type="ECO:0000256" key="10">
    <source>
        <dbReference type="ARBA" id="ARBA00023204"/>
    </source>
</evidence>
<dbReference type="GO" id="GO:0003697">
    <property type="term" value="F:single-stranded DNA binding"/>
    <property type="evidence" value="ECO:0007669"/>
    <property type="project" value="TreeGrafter"/>
</dbReference>
<dbReference type="Proteomes" id="UP000054560">
    <property type="component" value="Unassembled WGS sequence"/>
</dbReference>
<proteinExistence type="inferred from homology"/>
<dbReference type="EMBL" id="KQ241990">
    <property type="protein sequence ID" value="KNC81830.1"/>
    <property type="molecule type" value="Genomic_DNA"/>
</dbReference>
<dbReference type="GO" id="GO:0005524">
    <property type="term" value="F:ATP binding"/>
    <property type="evidence" value="ECO:0007669"/>
    <property type="project" value="UniProtKB-KW"/>
</dbReference>
<evidence type="ECO:0000256" key="1">
    <source>
        <dbReference type="ARBA" id="ARBA00004123"/>
    </source>
</evidence>
<evidence type="ECO:0000256" key="8">
    <source>
        <dbReference type="ARBA" id="ARBA00023054"/>
    </source>
</evidence>
<dbReference type="PANTHER" id="PTHR19306">
    <property type="entry name" value="STRUCTURAL MAINTENANCE OF CHROMOSOMES 5,6 SMC5, SMC6"/>
    <property type="match status" value="1"/>
</dbReference>
<dbReference type="InterPro" id="IPR027417">
    <property type="entry name" value="P-loop_NTPase"/>
</dbReference>
<evidence type="ECO:0000313" key="15">
    <source>
        <dbReference type="EMBL" id="KNC81830.1"/>
    </source>
</evidence>
<feature type="compositionally biased region" description="Acidic residues" evidence="13">
    <location>
        <begin position="42"/>
        <end position="60"/>
    </location>
</feature>
<dbReference type="eggNOG" id="KOG0250">
    <property type="taxonomic scope" value="Eukaryota"/>
</dbReference>
<evidence type="ECO:0000256" key="9">
    <source>
        <dbReference type="ARBA" id="ARBA00023172"/>
    </source>
</evidence>
<dbReference type="GO" id="GO:0035861">
    <property type="term" value="C:site of double-strand break"/>
    <property type="evidence" value="ECO:0007669"/>
    <property type="project" value="TreeGrafter"/>
</dbReference>
<feature type="compositionally biased region" description="Basic and acidic residues" evidence="13">
    <location>
        <begin position="1"/>
        <end position="15"/>
    </location>
</feature>
<evidence type="ECO:0000313" key="16">
    <source>
        <dbReference type="Proteomes" id="UP000054560"/>
    </source>
</evidence>
<dbReference type="GO" id="GO:0005634">
    <property type="term" value="C:nucleus"/>
    <property type="evidence" value="ECO:0007669"/>
    <property type="project" value="UniProtKB-SubCell"/>
</dbReference>
<dbReference type="GeneID" id="25906371"/>
<evidence type="ECO:0000256" key="13">
    <source>
        <dbReference type="SAM" id="MobiDB-lite"/>
    </source>
</evidence>
<dbReference type="SUPFAM" id="SSF52540">
    <property type="entry name" value="P-loop containing nucleoside triphosphate hydrolases"/>
    <property type="match status" value="2"/>
</dbReference>
<dbReference type="PANTHER" id="PTHR19306:SF6">
    <property type="entry name" value="STRUCTURAL MAINTENANCE OF CHROMOSOMES PROTEIN 6"/>
    <property type="match status" value="1"/>
</dbReference>
<dbReference type="RefSeq" id="XP_014155732.1">
    <property type="nucleotide sequence ID" value="XM_014300257.1"/>
</dbReference>
<feature type="compositionally biased region" description="Acidic residues" evidence="13">
    <location>
        <begin position="24"/>
        <end position="34"/>
    </location>
</feature>
<keyword evidence="11" id="KW-0539">Nucleus</keyword>